<gene>
    <name evidence="7" type="ORF">HNAJ_LOCUS11318</name>
</gene>
<evidence type="ECO:0000256" key="2">
    <source>
        <dbReference type="ARBA" id="ARBA00022771"/>
    </source>
</evidence>
<dbReference type="SMART" id="SM00551">
    <property type="entry name" value="ZnF_TAZ"/>
    <property type="match status" value="1"/>
</dbReference>
<keyword evidence="2 4" id="KW-0863">Zinc-finger</keyword>
<keyword evidence="5" id="KW-0812">Transmembrane</keyword>
<dbReference type="WBParaSite" id="HNAJ_0001132801-mRNA-1">
    <property type="protein sequence ID" value="HNAJ_0001132801-mRNA-1"/>
    <property type="gene ID" value="HNAJ_0001132801"/>
</dbReference>
<dbReference type="STRING" id="102285.A0A0R3TUA3"/>
<dbReference type="GO" id="GO:0008270">
    <property type="term" value="F:zinc ion binding"/>
    <property type="evidence" value="ECO:0007669"/>
    <property type="project" value="UniProtKB-KW"/>
</dbReference>
<keyword evidence="5" id="KW-0472">Membrane</keyword>
<dbReference type="EMBL" id="UZAE01013505">
    <property type="protein sequence ID" value="VDO10137.1"/>
    <property type="molecule type" value="Genomic_DNA"/>
</dbReference>
<accession>A0A0R3TUA3</accession>
<evidence type="ECO:0000313" key="7">
    <source>
        <dbReference type="EMBL" id="VDO10137.1"/>
    </source>
</evidence>
<reference evidence="9" key="1">
    <citation type="submission" date="2017-02" db="UniProtKB">
        <authorList>
            <consortium name="WormBaseParasite"/>
        </authorList>
    </citation>
    <scope>IDENTIFICATION</scope>
</reference>
<proteinExistence type="predicted"/>
<name>A0A0R3TUA3_RODNA</name>
<reference evidence="7 8" key="2">
    <citation type="submission" date="2018-11" db="EMBL/GenBank/DDBJ databases">
        <authorList>
            <consortium name="Pathogen Informatics"/>
        </authorList>
    </citation>
    <scope>NUCLEOTIDE SEQUENCE [LARGE SCALE GENOMIC DNA]</scope>
</reference>
<feature type="domain" description="TAZ-type" evidence="6">
    <location>
        <begin position="14"/>
        <end position="96"/>
    </location>
</feature>
<dbReference type="Gene3D" id="1.20.1020.10">
    <property type="entry name" value="TAZ domain"/>
    <property type="match status" value="1"/>
</dbReference>
<dbReference type="Pfam" id="PF02135">
    <property type="entry name" value="zf-TAZ"/>
    <property type="match status" value="1"/>
</dbReference>
<keyword evidence="8" id="KW-1185">Reference proteome</keyword>
<organism evidence="9">
    <name type="scientific">Rodentolepis nana</name>
    <name type="common">Dwarf tapeworm</name>
    <name type="synonym">Hymenolepis nana</name>
    <dbReference type="NCBI Taxonomy" id="102285"/>
    <lineage>
        <taxon>Eukaryota</taxon>
        <taxon>Metazoa</taxon>
        <taxon>Spiralia</taxon>
        <taxon>Lophotrochozoa</taxon>
        <taxon>Platyhelminthes</taxon>
        <taxon>Cestoda</taxon>
        <taxon>Eucestoda</taxon>
        <taxon>Cyclophyllidea</taxon>
        <taxon>Hymenolepididae</taxon>
        <taxon>Rodentolepis</taxon>
    </lineage>
</organism>
<dbReference type="OrthoDB" id="9904943at2759"/>
<feature type="zinc finger region" description="TAZ-type" evidence="4">
    <location>
        <begin position="14"/>
        <end position="96"/>
    </location>
</feature>
<evidence type="ECO:0000256" key="4">
    <source>
        <dbReference type="PROSITE-ProRule" id="PRU00203"/>
    </source>
</evidence>
<dbReference type="SUPFAM" id="SSF57933">
    <property type="entry name" value="TAZ domain"/>
    <property type="match status" value="1"/>
</dbReference>
<evidence type="ECO:0000256" key="3">
    <source>
        <dbReference type="ARBA" id="ARBA00022833"/>
    </source>
</evidence>
<dbReference type="PROSITE" id="PS50134">
    <property type="entry name" value="ZF_TAZ"/>
    <property type="match status" value="1"/>
</dbReference>
<keyword evidence="5" id="KW-1133">Transmembrane helix</keyword>
<evidence type="ECO:0000313" key="8">
    <source>
        <dbReference type="Proteomes" id="UP000278807"/>
    </source>
</evidence>
<evidence type="ECO:0000313" key="9">
    <source>
        <dbReference type="WBParaSite" id="HNAJ_0001132801-mRNA-1"/>
    </source>
</evidence>
<protein>
    <submittedName>
        <fullName evidence="9">TAZ-type domain-containing protein</fullName>
    </submittedName>
</protein>
<dbReference type="AlphaFoldDB" id="A0A0R3TUA3"/>
<keyword evidence="3 4" id="KW-0862">Zinc</keyword>
<keyword evidence="1 4" id="KW-0479">Metal-binding</keyword>
<sequence length="197" mass="23237">MYTCPGRFRKNAFNKEIIEFLQRSLIILLHLQNCPTMPLCLSNCDHPDCKLRKILVEHILICHDIYCNIHRCRISTFLLTHWRKCFDRYCDLCNPVKNIIRGYGLEFVIKGVPSWRAEYDEPRRNALIEIVFINYVAALLGVMAFALKRVTLKATSCKIPFGEIWYHMKSRRLCFQAMKMNTLRNLVNGTKHIILSW</sequence>
<feature type="transmembrane region" description="Helical" evidence="5">
    <location>
        <begin position="126"/>
        <end position="147"/>
    </location>
</feature>
<evidence type="ECO:0000256" key="1">
    <source>
        <dbReference type="ARBA" id="ARBA00022723"/>
    </source>
</evidence>
<dbReference type="InterPro" id="IPR035898">
    <property type="entry name" value="TAZ_dom_sf"/>
</dbReference>
<evidence type="ECO:0000259" key="6">
    <source>
        <dbReference type="PROSITE" id="PS50134"/>
    </source>
</evidence>
<evidence type="ECO:0000256" key="5">
    <source>
        <dbReference type="SAM" id="Phobius"/>
    </source>
</evidence>
<dbReference type="Proteomes" id="UP000278807">
    <property type="component" value="Unassembled WGS sequence"/>
</dbReference>
<dbReference type="InterPro" id="IPR000197">
    <property type="entry name" value="Znf_TAZ"/>
</dbReference>